<organism evidence="1">
    <name type="scientific">Myoviridae sp. ct9Ns12</name>
    <dbReference type="NCBI Taxonomy" id="2826626"/>
    <lineage>
        <taxon>Viruses</taxon>
        <taxon>Duplodnaviria</taxon>
        <taxon>Heunggongvirae</taxon>
        <taxon>Uroviricota</taxon>
        <taxon>Caudoviricetes</taxon>
    </lineage>
</organism>
<reference evidence="1" key="1">
    <citation type="journal article" date="2021" name="Proc. Natl. Acad. Sci. U.S.A.">
        <title>A Catalog of Tens of Thousands of Viruses from Human Metagenomes Reveals Hidden Associations with Chronic Diseases.</title>
        <authorList>
            <person name="Tisza M.J."/>
            <person name="Buck C.B."/>
        </authorList>
    </citation>
    <scope>NUCLEOTIDE SEQUENCE</scope>
    <source>
        <strain evidence="1">Ct9Ns12</strain>
    </source>
</reference>
<dbReference type="EMBL" id="BK014906">
    <property type="protein sequence ID" value="DAD81661.1"/>
    <property type="molecule type" value="Genomic_DNA"/>
</dbReference>
<name>A0A8S5MH36_9CAUD</name>
<accession>A0A8S5MH36</accession>
<proteinExistence type="predicted"/>
<protein>
    <submittedName>
        <fullName evidence="1">Uncharacterized protein</fullName>
    </submittedName>
</protein>
<evidence type="ECO:0000313" key="1">
    <source>
        <dbReference type="EMBL" id="DAD81661.1"/>
    </source>
</evidence>
<sequence length="67" mass="8735">MFYIQKKPYFFNNSRYSLKNHLFSKFYPYFLENYLFYYQVVVYLHNDDKEHIYIFLTLKREKRRCYF</sequence>